<dbReference type="Pfam" id="PF13556">
    <property type="entry name" value="HTH_30"/>
    <property type="match status" value="1"/>
</dbReference>
<evidence type="ECO:0000259" key="4">
    <source>
        <dbReference type="Pfam" id="PF17853"/>
    </source>
</evidence>
<dbReference type="PANTHER" id="PTHR33744">
    <property type="entry name" value="CARBOHYDRATE DIACID REGULATOR"/>
    <property type="match status" value="1"/>
</dbReference>
<keyword evidence="6" id="KW-1185">Reference proteome</keyword>
<feature type="domain" description="CdaR GGDEF-like" evidence="4">
    <location>
        <begin position="304"/>
        <end position="445"/>
    </location>
</feature>
<evidence type="ECO:0000259" key="3">
    <source>
        <dbReference type="Pfam" id="PF13556"/>
    </source>
</evidence>
<dbReference type="EMBL" id="PZJJ01000004">
    <property type="protein sequence ID" value="PTL39756.1"/>
    <property type="molecule type" value="Genomic_DNA"/>
</dbReference>
<feature type="domain" description="Purine catabolism PurC-like" evidence="2">
    <location>
        <begin position="8"/>
        <end position="125"/>
    </location>
</feature>
<protein>
    <submittedName>
        <fullName evidence="5">PucR family transcriptional regulator</fullName>
    </submittedName>
</protein>
<accession>A0A2T4U8N4</accession>
<dbReference type="AlphaFoldDB" id="A0A2T4U8N4"/>
<evidence type="ECO:0000259" key="2">
    <source>
        <dbReference type="Pfam" id="PF07905"/>
    </source>
</evidence>
<comment type="caution">
    <text evidence="5">The sequence shown here is derived from an EMBL/GenBank/DDBJ whole genome shotgun (WGS) entry which is preliminary data.</text>
</comment>
<name>A0A2T4U8N4_9BACI</name>
<evidence type="ECO:0000313" key="5">
    <source>
        <dbReference type="EMBL" id="PTL39756.1"/>
    </source>
</evidence>
<dbReference type="PANTHER" id="PTHR33744:SF1">
    <property type="entry name" value="DNA-BINDING TRANSCRIPTIONAL ACTIVATOR ADER"/>
    <property type="match status" value="1"/>
</dbReference>
<dbReference type="Pfam" id="PF07905">
    <property type="entry name" value="PucR"/>
    <property type="match status" value="1"/>
</dbReference>
<dbReference type="RefSeq" id="WP_107583679.1">
    <property type="nucleotide sequence ID" value="NZ_PZJJ01000004.1"/>
</dbReference>
<dbReference type="InterPro" id="IPR041522">
    <property type="entry name" value="CdaR_GGDEF"/>
</dbReference>
<dbReference type="InterPro" id="IPR042070">
    <property type="entry name" value="PucR_C-HTH_sf"/>
</dbReference>
<organism evidence="5 6">
    <name type="scientific">Alkalicoccus saliphilus</name>
    <dbReference type="NCBI Taxonomy" id="200989"/>
    <lineage>
        <taxon>Bacteria</taxon>
        <taxon>Bacillati</taxon>
        <taxon>Bacillota</taxon>
        <taxon>Bacilli</taxon>
        <taxon>Bacillales</taxon>
        <taxon>Bacillaceae</taxon>
        <taxon>Alkalicoccus</taxon>
    </lineage>
</organism>
<reference evidence="5 6" key="1">
    <citation type="submission" date="2018-03" db="EMBL/GenBank/DDBJ databases">
        <title>Alkalicoccus saliphilus sp. nov., isolated from a mineral pool.</title>
        <authorList>
            <person name="Zhao B."/>
        </authorList>
    </citation>
    <scope>NUCLEOTIDE SEQUENCE [LARGE SCALE GENOMIC DNA]</scope>
    <source>
        <strain evidence="5 6">6AG</strain>
    </source>
</reference>
<sequence>MGVSASRLLNTPVFATAQVLTGEKVLEETEIKWASIIEMPVENFRREQEFVLTTGIGCEGGPELMEQFVQDVMDSGASILAIATGRHIFDVPDRIIALAEKHNFILVEIPWAVRAGDILSTVFIEINRGNDQEKQSIEEIRQDFINRVLQEGDIQEITEILYRHTGFPSMVTEYDGSMRAFYKVDSAIVRAVEEGNMKRPKDYEINHYLGLEGREHRLHPHIYVYDIEGERWCRTLINTNHRKQGFFWFHPAKSSTINSFVMNVVEHAVTACALYFVKENAIEMTEIRLKDNFILQLAKESNGEDQLLRSKGELLGYDLSLPYLCVVGKIHSRKKERLFPDLEEDNPPTSSLQNINYYIQKEINNAARFLSRKTMTTFDENEVIIYLETDPARYTETAGQFLDSVNRRLNDLLTEVGISWGIALKREEASGFHASYREAKSALDIGISQDGTGSRTFYKDTRINRLLLAVAEIDHIGKIVEETVGPLADYDRKRNTDLIETFITYNKYNGNVSQTARALHLHRQSLLYRLRNIEALTNLSLIQSDDVFLLELTIRLWKMKKLENSYKDA</sequence>
<dbReference type="InterPro" id="IPR025736">
    <property type="entry name" value="PucR_C-HTH_dom"/>
</dbReference>
<dbReference type="Pfam" id="PF17853">
    <property type="entry name" value="GGDEF_2"/>
    <property type="match status" value="1"/>
</dbReference>
<dbReference type="InterPro" id="IPR012914">
    <property type="entry name" value="PucR_dom"/>
</dbReference>
<evidence type="ECO:0000256" key="1">
    <source>
        <dbReference type="ARBA" id="ARBA00006754"/>
    </source>
</evidence>
<proteinExistence type="inferred from homology"/>
<dbReference type="OrthoDB" id="142218at2"/>
<gene>
    <name evidence="5" type="ORF">C6Y45_03655</name>
</gene>
<dbReference type="Proteomes" id="UP000240509">
    <property type="component" value="Unassembled WGS sequence"/>
</dbReference>
<dbReference type="InterPro" id="IPR051448">
    <property type="entry name" value="CdaR-like_regulators"/>
</dbReference>
<comment type="similarity">
    <text evidence="1">Belongs to the CdaR family.</text>
</comment>
<dbReference type="Gene3D" id="1.10.10.2840">
    <property type="entry name" value="PucR C-terminal helix-turn-helix domain"/>
    <property type="match status" value="1"/>
</dbReference>
<feature type="domain" description="PucR C-terminal helix-turn-helix" evidence="3">
    <location>
        <begin position="498"/>
        <end position="555"/>
    </location>
</feature>
<evidence type="ECO:0000313" key="6">
    <source>
        <dbReference type="Proteomes" id="UP000240509"/>
    </source>
</evidence>